<feature type="domain" description="HTH cro/C1-type" evidence="1">
    <location>
        <begin position="31"/>
        <end position="75"/>
    </location>
</feature>
<dbReference type="Gene3D" id="1.10.260.40">
    <property type="entry name" value="lambda repressor-like DNA-binding domains"/>
    <property type="match status" value="1"/>
</dbReference>
<proteinExistence type="predicted"/>
<dbReference type="OrthoDB" id="6240846at2"/>
<dbReference type="EMBL" id="PIPT01000009">
    <property type="protein sequence ID" value="RUO46391.1"/>
    <property type="molecule type" value="Genomic_DNA"/>
</dbReference>
<protein>
    <submittedName>
        <fullName evidence="2">DNA-binding protein</fullName>
    </submittedName>
</protein>
<comment type="caution">
    <text evidence="2">The sequence shown here is derived from an EMBL/GenBank/DDBJ whole genome shotgun (WGS) entry which is preliminary data.</text>
</comment>
<reference evidence="3" key="1">
    <citation type="journal article" date="2018" name="Front. Microbiol.">
        <title>Genome-Based Analysis Reveals the Taxonomy and Diversity of the Family Idiomarinaceae.</title>
        <authorList>
            <person name="Liu Y."/>
            <person name="Lai Q."/>
            <person name="Shao Z."/>
        </authorList>
    </citation>
    <scope>NUCLEOTIDE SEQUENCE [LARGE SCALE GENOMIC DNA]</scope>
    <source>
        <strain evidence="3">SW15</strain>
    </source>
</reference>
<dbReference type="Pfam" id="PF01381">
    <property type="entry name" value="HTH_3"/>
    <property type="match status" value="1"/>
</dbReference>
<evidence type="ECO:0000259" key="1">
    <source>
        <dbReference type="PROSITE" id="PS50943"/>
    </source>
</evidence>
<keyword evidence="2" id="KW-0238">DNA-binding</keyword>
<dbReference type="InterPro" id="IPR001387">
    <property type="entry name" value="Cro/C1-type_HTH"/>
</dbReference>
<dbReference type="InterPro" id="IPR010982">
    <property type="entry name" value="Lambda_DNA-bd_dom_sf"/>
</dbReference>
<name>A0A432XCB8_9GAMM</name>
<evidence type="ECO:0000313" key="3">
    <source>
        <dbReference type="Proteomes" id="UP000286678"/>
    </source>
</evidence>
<dbReference type="PROSITE" id="PS50943">
    <property type="entry name" value="HTH_CROC1"/>
    <property type="match status" value="1"/>
</dbReference>
<sequence>MTELSVKERLAILAELEKALADDAITLGEMVQAIRKRLYGMTQLQYAEFIGISDRTLREIEKGTTDARLSIMDKVLAPGGFQLSARRRKPPKL</sequence>
<evidence type="ECO:0000313" key="2">
    <source>
        <dbReference type="EMBL" id="RUO46391.1"/>
    </source>
</evidence>
<dbReference type="Proteomes" id="UP000286678">
    <property type="component" value="Unassembled WGS sequence"/>
</dbReference>
<gene>
    <name evidence="2" type="ORF">CWE21_11575</name>
</gene>
<dbReference type="GO" id="GO:0003677">
    <property type="term" value="F:DNA binding"/>
    <property type="evidence" value="ECO:0007669"/>
    <property type="project" value="UniProtKB-KW"/>
</dbReference>
<dbReference type="SUPFAM" id="SSF47413">
    <property type="entry name" value="lambda repressor-like DNA-binding domains"/>
    <property type="match status" value="1"/>
</dbReference>
<dbReference type="AlphaFoldDB" id="A0A432XCB8"/>
<organism evidence="2 3">
    <name type="scientific">Pseudidiomarina aquimaris</name>
    <dbReference type="NCBI Taxonomy" id="641841"/>
    <lineage>
        <taxon>Bacteria</taxon>
        <taxon>Pseudomonadati</taxon>
        <taxon>Pseudomonadota</taxon>
        <taxon>Gammaproteobacteria</taxon>
        <taxon>Alteromonadales</taxon>
        <taxon>Idiomarinaceae</taxon>
        <taxon>Pseudidiomarina</taxon>
    </lineage>
</organism>
<keyword evidence="3" id="KW-1185">Reference proteome</keyword>
<dbReference type="CDD" id="cd00093">
    <property type="entry name" value="HTH_XRE"/>
    <property type="match status" value="1"/>
</dbReference>
<accession>A0A432XCB8</accession>
<dbReference type="RefSeq" id="WP_126834607.1">
    <property type="nucleotide sequence ID" value="NZ_PIPT01000009.1"/>
</dbReference>